<dbReference type="InterPro" id="IPR004360">
    <property type="entry name" value="Glyas_Fos-R_dOase_dom"/>
</dbReference>
<dbReference type="Proteomes" id="UP000254889">
    <property type="component" value="Chromosome"/>
</dbReference>
<dbReference type="InterPro" id="IPR037523">
    <property type="entry name" value="VOC_core"/>
</dbReference>
<evidence type="ECO:0000313" key="3">
    <source>
        <dbReference type="EMBL" id="AXK81276.1"/>
    </source>
</evidence>
<dbReference type="CDD" id="cd06587">
    <property type="entry name" value="VOC"/>
    <property type="match status" value="1"/>
</dbReference>
<gene>
    <name evidence="3" type="ORF">DW352_12590</name>
</gene>
<keyword evidence="4" id="KW-1185">Reference proteome</keyword>
<dbReference type="InterPro" id="IPR051785">
    <property type="entry name" value="MMCE/EMCE_epimerase"/>
</dbReference>
<dbReference type="AlphaFoldDB" id="A0A345ZWH9"/>
<dbReference type="OrthoDB" id="9799428at2"/>
<proteinExistence type="predicted"/>
<dbReference type="Gene3D" id="3.10.180.10">
    <property type="entry name" value="2,3-Dihydroxybiphenyl 1,2-Dioxygenase, domain 1"/>
    <property type="match status" value="1"/>
</dbReference>
<evidence type="ECO:0000313" key="4">
    <source>
        <dbReference type="Proteomes" id="UP000254889"/>
    </source>
</evidence>
<protein>
    <submittedName>
        <fullName evidence="3">VOC family protein</fullName>
    </submittedName>
</protein>
<evidence type="ECO:0000259" key="2">
    <source>
        <dbReference type="PROSITE" id="PS51819"/>
    </source>
</evidence>
<dbReference type="EMBL" id="CP031417">
    <property type="protein sequence ID" value="AXK81276.1"/>
    <property type="molecule type" value="Genomic_DNA"/>
</dbReference>
<dbReference type="SUPFAM" id="SSF54593">
    <property type="entry name" value="Glyoxalase/Bleomycin resistance protein/Dihydroxybiphenyl dioxygenase"/>
    <property type="match status" value="1"/>
</dbReference>
<keyword evidence="1" id="KW-0479">Metal-binding</keyword>
<dbReference type="PANTHER" id="PTHR43048">
    <property type="entry name" value="METHYLMALONYL-COA EPIMERASE"/>
    <property type="match status" value="1"/>
</dbReference>
<organism evidence="3 4">
    <name type="scientific">Pseudolabrys taiwanensis</name>
    <dbReference type="NCBI Taxonomy" id="331696"/>
    <lineage>
        <taxon>Bacteria</taxon>
        <taxon>Pseudomonadati</taxon>
        <taxon>Pseudomonadota</taxon>
        <taxon>Alphaproteobacteria</taxon>
        <taxon>Hyphomicrobiales</taxon>
        <taxon>Xanthobacteraceae</taxon>
        <taxon>Pseudolabrys</taxon>
    </lineage>
</organism>
<dbReference type="PROSITE" id="PS51819">
    <property type="entry name" value="VOC"/>
    <property type="match status" value="1"/>
</dbReference>
<dbReference type="PANTHER" id="PTHR43048:SF5">
    <property type="entry name" value="BLR5325 PROTEIN"/>
    <property type="match status" value="1"/>
</dbReference>
<evidence type="ECO:0000256" key="1">
    <source>
        <dbReference type="ARBA" id="ARBA00022723"/>
    </source>
</evidence>
<name>A0A345ZWH9_9HYPH</name>
<dbReference type="Pfam" id="PF00903">
    <property type="entry name" value="Glyoxalase"/>
    <property type="match status" value="1"/>
</dbReference>
<dbReference type="GO" id="GO:0004493">
    <property type="term" value="F:methylmalonyl-CoA epimerase activity"/>
    <property type="evidence" value="ECO:0007669"/>
    <property type="project" value="TreeGrafter"/>
</dbReference>
<dbReference type="RefSeq" id="WP_115691655.1">
    <property type="nucleotide sequence ID" value="NZ_CP031417.1"/>
</dbReference>
<dbReference type="InterPro" id="IPR029068">
    <property type="entry name" value="Glyas_Bleomycin-R_OHBP_Dase"/>
</dbReference>
<accession>A0A345ZWH9</accession>
<dbReference type="GO" id="GO:0046872">
    <property type="term" value="F:metal ion binding"/>
    <property type="evidence" value="ECO:0007669"/>
    <property type="project" value="UniProtKB-KW"/>
</dbReference>
<feature type="domain" description="VOC" evidence="2">
    <location>
        <begin position="5"/>
        <end position="124"/>
    </location>
</feature>
<dbReference type="GO" id="GO:0046491">
    <property type="term" value="P:L-methylmalonyl-CoA metabolic process"/>
    <property type="evidence" value="ECO:0007669"/>
    <property type="project" value="TreeGrafter"/>
</dbReference>
<sequence>MARVTWDHIHLRSPDPAGMAKWFEEILGAAVIRTVEQGSRVDLELGGQKVFITGVPPEGLNPAPKSPYRGLDHFALFVTDLDGFVAELKTKGAQFQKEPHSPRPGIKICFLRGPEGISVELLERDSQ</sequence>
<dbReference type="KEGG" id="ptaw:DW352_12590"/>
<reference evidence="3 4" key="1">
    <citation type="submission" date="2018-07" db="EMBL/GenBank/DDBJ databases">
        <authorList>
            <person name="Quirk P.G."/>
            <person name="Krulwich T.A."/>
        </authorList>
    </citation>
    <scope>NUCLEOTIDE SEQUENCE [LARGE SCALE GENOMIC DNA]</scope>
    <source>
        <strain evidence="3 4">CC-BB4</strain>
    </source>
</reference>